<feature type="region of interest" description="Disordered" evidence="1">
    <location>
        <begin position="1"/>
        <end position="48"/>
    </location>
</feature>
<reference evidence="2 3" key="1">
    <citation type="submission" date="2023-08" db="EMBL/GenBank/DDBJ databases">
        <title>Implementing the SeqCode for naming new Mesorhizobium species isolated from Vachellia karroo root nodules.</title>
        <authorList>
            <person name="Van Lill M."/>
        </authorList>
    </citation>
    <scope>NUCLEOTIDE SEQUENCE [LARGE SCALE GENOMIC DNA]</scope>
    <source>
        <strain evidence="2 3">VK23A</strain>
    </source>
</reference>
<comment type="caution">
    <text evidence="2">The sequence shown here is derived from an EMBL/GenBank/DDBJ whole genome shotgun (WGS) entry which is preliminary data.</text>
</comment>
<gene>
    <name evidence="2" type="ORF">RFM27_20620</name>
</gene>
<sequence length="48" mass="5448">MVALAGQLPPQPAAPMREKGFEAPDHFQPWRQDSHFFPSLSKKLEQSN</sequence>
<protein>
    <submittedName>
        <fullName evidence="2">Uncharacterized protein</fullName>
    </submittedName>
</protein>
<keyword evidence="3" id="KW-1185">Reference proteome</keyword>
<name>A0ABU4XI92_9HYPH</name>
<feature type="compositionally biased region" description="Basic and acidic residues" evidence="1">
    <location>
        <begin position="16"/>
        <end position="25"/>
    </location>
</feature>
<evidence type="ECO:0000313" key="3">
    <source>
        <dbReference type="Proteomes" id="UP001271780"/>
    </source>
</evidence>
<organism evidence="2 3">
    <name type="scientific">Mesorhizobium dulcispinae</name>
    <dbReference type="NCBI Taxonomy" id="3072316"/>
    <lineage>
        <taxon>Bacteria</taxon>
        <taxon>Pseudomonadati</taxon>
        <taxon>Pseudomonadota</taxon>
        <taxon>Alphaproteobacteria</taxon>
        <taxon>Hyphomicrobiales</taxon>
        <taxon>Phyllobacteriaceae</taxon>
        <taxon>Mesorhizobium</taxon>
    </lineage>
</organism>
<evidence type="ECO:0000256" key="1">
    <source>
        <dbReference type="SAM" id="MobiDB-lite"/>
    </source>
</evidence>
<dbReference type="Proteomes" id="UP001271780">
    <property type="component" value="Unassembled WGS sequence"/>
</dbReference>
<accession>A0ABU4XI92</accession>
<proteinExistence type="predicted"/>
<evidence type="ECO:0000313" key="2">
    <source>
        <dbReference type="EMBL" id="MDX8474491.1"/>
    </source>
</evidence>
<dbReference type="EMBL" id="JAVIIZ010000013">
    <property type="protein sequence ID" value="MDX8474491.1"/>
    <property type="molecule type" value="Genomic_DNA"/>
</dbReference>
<dbReference type="RefSeq" id="WP_320263838.1">
    <property type="nucleotide sequence ID" value="NZ_JAVIIX010000012.1"/>
</dbReference>